<evidence type="ECO:0000313" key="2">
    <source>
        <dbReference type="Proteomes" id="UP000247150"/>
    </source>
</evidence>
<gene>
    <name evidence="1" type="ORF">DFO73_101143</name>
</gene>
<dbReference type="EMBL" id="QGTW01000001">
    <property type="protein sequence ID" value="PWW31885.1"/>
    <property type="molecule type" value="Genomic_DNA"/>
</dbReference>
<organism evidence="1 2">
    <name type="scientific">Cytobacillus oceanisediminis</name>
    <dbReference type="NCBI Taxonomy" id="665099"/>
    <lineage>
        <taxon>Bacteria</taxon>
        <taxon>Bacillati</taxon>
        <taxon>Bacillota</taxon>
        <taxon>Bacilli</taxon>
        <taxon>Bacillales</taxon>
        <taxon>Bacillaceae</taxon>
        <taxon>Cytobacillus</taxon>
    </lineage>
</organism>
<dbReference type="RefSeq" id="WP_110062868.1">
    <property type="nucleotide sequence ID" value="NZ_QGTW01000001.1"/>
</dbReference>
<reference evidence="1 2" key="1">
    <citation type="submission" date="2018-05" db="EMBL/GenBank/DDBJ databases">
        <title>Freshwater and sediment microbial communities from various areas in North America, analyzing microbe dynamics in response to fracking.</title>
        <authorList>
            <person name="Lamendella R."/>
        </authorList>
    </citation>
    <scope>NUCLEOTIDE SEQUENCE [LARGE SCALE GENOMIC DNA]</scope>
    <source>
        <strain evidence="1 2">15_TX</strain>
    </source>
</reference>
<protein>
    <submittedName>
        <fullName evidence="1">YueH-like protein</fullName>
    </submittedName>
</protein>
<dbReference type="Proteomes" id="UP000247150">
    <property type="component" value="Unassembled WGS sequence"/>
</dbReference>
<dbReference type="Pfam" id="PF14166">
    <property type="entry name" value="YueH"/>
    <property type="match status" value="1"/>
</dbReference>
<dbReference type="InterPro" id="IPR020260">
    <property type="entry name" value="Uncharacterised_YueH"/>
</dbReference>
<dbReference type="OrthoDB" id="2888045at2"/>
<dbReference type="AlphaFoldDB" id="A0A2V3ADH6"/>
<proteinExistence type="predicted"/>
<accession>A0A2V3ADH6</accession>
<evidence type="ECO:0000313" key="1">
    <source>
        <dbReference type="EMBL" id="PWW31885.1"/>
    </source>
</evidence>
<comment type="caution">
    <text evidence="1">The sequence shown here is derived from an EMBL/GenBank/DDBJ whole genome shotgun (WGS) entry which is preliminary data.</text>
</comment>
<sequence>MNSMPETIKISDQITAEVFIQKTLDNRFIVAIPEINWSAQFNQIDNNQIQFEHLQSSLNFHLFDGNTDELANEIIKIIKANQT</sequence>
<name>A0A2V3ADH6_9BACI</name>